<comment type="caution">
    <text evidence="1">The sequence shown here is derived from an EMBL/GenBank/DDBJ whole genome shotgun (WGS) entry which is preliminary data.</text>
</comment>
<gene>
    <name evidence="1" type="ORF">D8674_036291</name>
</gene>
<dbReference type="EMBL" id="SMOL01000458">
    <property type="protein sequence ID" value="KAB2613975.1"/>
    <property type="molecule type" value="Genomic_DNA"/>
</dbReference>
<protein>
    <submittedName>
        <fullName evidence="1">Uncharacterized protein</fullName>
    </submittedName>
</protein>
<reference evidence="1 2" key="1">
    <citation type="submission" date="2019-09" db="EMBL/GenBank/DDBJ databases">
        <authorList>
            <person name="Ou C."/>
        </authorList>
    </citation>
    <scope>NUCLEOTIDE SEQUENCE [LARGE SCALE GENOMIC DNA]</scope>
    <source>
        <strain evidence="1">S2</strain>
        <tissue evidence="1">Leaf</tissue>
    </source>
</reference>
<name>A0A5N5GER0_9ROSA</name>
<reference evidence="2" key="2">
    <citation type="submission" date="2019-10" db="EMBL/GenBank/DDBJ databases">
        <title>A de novo genome assembly of a pear dwarfing rootstock.</title>
        <authorList>
            <person name="Wang F."/>
            <person name="Wang J."/>
            <person name="Li S."/>
            <person name="Zhang Y."/>
            <person name="Fang M."/>
            <person name="Ma L."/>
            <person name="Zhao Y."/>
            <person name="Jiang S."/>
        </authorList>
    </citation>
    <scope>NUCLEOTIDE SEQUENCE [LARGE SCALE GENOMIC DNA]</scope>
</reference>
<evidence type="ECO:0000313" key="2">
    <source>
        <dbReference type="Proteomes" id="UP000327157"/>
    </source>
</evidence>
<accession>A0A5N5GER0</accession>
<keyword evidence="2" id="KW-1185">Reference proteome</keyword>
<sequence>MHADLQLDESAKLHSHDLLAYGRNQRRDFLRCQVWGPPWAASHLSHPTQITCVLRKGSVGWPIAALDLIFYRLQHFVFLWTVLIHITASQLKAVERMVAVGYGAAFAW</sequence>
<dbReference type="Proteomes" id="UP000327157">
    <property type="component" value="Chromosome 9"/>
</dbReference>
<reference evidence="1 2" key="3">
    <citation type="submission" date="2019-11" db="EMBL/GenBank/DDBJ databases">
        <title>A de novo genome assembly of a pear dwarfing rootstock.</title>
        <authorList>
            <person name="Wang F."/>
            <person name="Wang J."/>
            <person name="Li S."/>
            <person name="Zhang Y."/>
            <person name="Fang M."/>
            <person name="Ma L."/>
            <person name="Zhao Y."/>
            <person name="Jiang S."/>
        </authorList>
    </citation>
    <scope>NUCLEOTIDE SEQUENCE [LARGE SCALE GENOMIC DNA]</scope>
    <source>
        <strain evidence="1">S2</strain>
        <tissue evidence="1">Leaf</tissue>
    </source>
</reference>
<dbReference type="AlphaFoldDB" id="A0A5N5GER0"/>
<organism evidence="1 2">
    <name type="scientific">Pyrus ussuriensis x Pyrus communis</name>
    <dbReference type="NCBI Taxonomy" id="2448454"/>
    <lineage>
        <taxon>Eukaryota</taxon>
        <taxon>Viridiplantae</taxon>
        <taxon>Streptophyta</taxon>
        <taxon>Embryophyta</taxon>
        <taxon>Tracheophyta</taxon>
        <taxon>Spermatophyta</taxon>
        <taxon>Magnoliopsida</taxon>
        <taxon>eudicotyledons</taxon>
        <taxon>Gunneridae</taxon>
        <taxon>Pentapetalae</taxon>
        <taxon>rosids</taxon>
        <taxon>fabids</taxon>
        <taxon>Rosales</taxon>
        <taxon>Rosaceae</taxon>
        <taxon>Amygdaloideae</taxon>
        <taxon>Maleae</taxon>
        <taxon>Pyrus</taxon>
    </lineage>
</organism>
<evidence type="ECO:0000313" key="1">
    <source>
        <dbReference type="EMBL" id="KAB2613975.1"/>
    </source>
</evidence>
<proteinExistence type="predicted"/>